<dbReference type="InterPro" id="IPR049712">
    <property type="entry name" value="Poly_export"/>
</dbReference>
<protein>
    <submittedName>
        <fullName evidence="3">SLBB domain-containing protein</fullName>
    </submittedName>
</protein>
<feature type="domain" description="SLBB" evidence="2">
    <location>
        <begin position="57"/>
        <end position="147"/>
    </location>
</feature>
<keyword evidence="1" id="KW-0732">Signal</keyword>
<dbReference type="PANTHER" id="PTHR33619:SF3">
    <property type="entry name" value="POLYSACCHARIDE EXPORT PROTEIN GFCE-RELATED"/>
    <property type="match status" value="1"/>
</dbReference>
<dbReference type="PANTHER" id="PTHR33619">
    <property type="entry name" value="POLYSACCHARIDE EXPORT PROTEIN GFCE-RELATED"/>
    <property type="match status" value="1"/>
</dbReference>
<dbReference type="Proteomes" id="UP000753908">
    <property type="component" value="Unassembled WGS sequence"/>
</dbReference>
<reference evidence="3" key="2">
    <citation type="journal article" date="2022" name="Microbiol. Resour. Announc.">
        <title>Metagenome Sequencing to Explore Phylogenomics of Terrestrial Cyanobacteria.</title>
        <authorList>
            <person name="Ward R.D."/>
            <person name="Stajich J.E."/>
            <person name="Johansen J.R."/>
            <person name="Huntemann M."/>
            <person name="Clum A."/>
            <person name="Foster B."/>
            <person name="Foster B."/>
            <person name="Roux S."/>
            <person name="Palaniappan K."/>
            <person name="Varghese N."/>
            <person name="Mukherjee S."/>
            <person name="Reddy T.B.K."/>
            <person name="Daum C."/>
            <person name="Copeland A."/>
            <person name="Chen I.A."/>
            <person name="Ivanova N.N."/>
            <person name="Kyrpides N.C."/>
            <person name="Shapiro N."/>
            <person name="Eloe-Fadrosh E.A."/>
            <person name="Pietrasiak N."/>
        </authorList>
    </citation>
    <scope>NUCLEOTIDE SEQUENCE</scope>
    <source>
        <strain evidence="3">CPER-KK1</strain>
    </source>
</reference>
<dbReference type="Gene3D" id="3.10.560.10">
    <property type="entry name" value="Outer membrane lipoprotein wza domain like"/>
    <property type="match status" value="1"/>
</dbReference>
<evidence type="ECO:0000256" key="1">
    <source>
        <dbReference type="SAM" id="SignalP"/>
    </source>
</evidence>
<evidence type="ECO:0000313" key="4">
    <source>
        <dbReference type="Proteomes" id="UP000753908"/>
    </source>
</evidence>
<sequence length="152" mass="16554">MQYRTLIALSGAALSMAMLINPSFATPIVDTNSKTHELDKAQLNAQSQIAQSIHIGVIGEVQRPGAYFLEGVETQESSTAQQHLPTITRAIQMAGGITQYADVRKVQVRRQSADGSTQTIDVNLYKFLSEGDLSQDIRLQEGDVVVVQHAQS</sequence>
<organism evidence="3 4">
    <name type="scientific">Symplocastrum torsivum CPER-KK1</name>
    <dbReference type="NCBI Taxonomy" id="450513"/>
    <lineage>
        <taxon>Bacteria</taxon>
        <taxon>Bacillati</taxon>
        <taxon>Cyanobacteriota</taxon>
        <taxon>Cyanophyceae</taxon>
        <taxon>Oscillatoriophycideae</taxon>
        <taxon>Oscillatoriales</taxon>
        <taxon>Microcoleaceae</taxon>
        <taxon>Symplocastrum</taxon>
    </lineage>
</organism>
<name>A0A951UEX4_9CYAN</name>
<dbReference type="GO" id="GO:0015159">
    <property type="term" value="F:polysaccharide transmembrane transporter activity"/>
    <property type="evidence" value="ECO:0007669"/>
    <property type="project" value="InterPro"/>
</dbReference>
<dbReference type="InterPro" id="IPR054765">
    <property type="entry name" value="SLBB_dom"/>
</dbReference>
<proteinExistence type="predicted"/>
<accession>A0A951UEX4</accession>
<dbReference type="Pfam" id="PF22461">
    <property type="entry name" value="SLBB_2"/>
    <property type="match status" value="1"/>
</dbReference>
<feature type="signal peptide" evidence="1">
    <location>
        <begin position="1"/>
        <end position="25"/>
    </location>
</feature>
<feature type="chain" id="PRO_5037630877" evidence="1">
    <location>
        <begin position="26"/>
        <end position="152"/>
    </location>
</feature>
<evidence type="ECO:0000259" key="2">
    <source>
        <dbReference type="Pfam" id="PF22461"/>
    </source>
</evidence>
<comment type="caution">
    <text evidence="3">The sequence shown here is derived from an EMBL/GenBank/DDBJ whole genome shotgun (WGS) entry which is preliminary data.</text>
</comment>
<dbReference type="EMBL" id="JAHHIF010000088">
    <property type="protein sequence ID" value="MBW4549256.1"/>
    <property type="molecule type" value="Genomic_DNA"/>
</dbReference>
<evidence type="ECO:0000313" key="3">
    <source>
        <dbReference type="EMBL" id="MBW4549256.1"/>
    </source>
</evidence>
<gene>
    <name evidence="3" type="ORF">KME25_33345</name>
</gene>
<dbReference type="AlphaFoldDB" id="A0A951UEX4"/>
<reference evidence="3" key="1">
    <citation type="submission" date="2021-05" db="EMBL/GenBank/DDBJ databases">
        <authorList>
            <person name="Pietrasiak N."/>
            <person name="Ward R."/>
            <person name="Stajich J.E."/>
            <person name="Kurbessoian T."/>
        </authorList>
    </citation>
    <scope>NUCLEOTIDE SEQUENCE</scope>
    <source>
        <strain evidence="3">CPER-KK1</strain>
    </source>
</reference>